<evidence type="ECO:0000313" key="3">
    <source>
        <dbReference type="Proteomes" id="UP000611796"/>
    </source>
</evidence>
<sequence length="400" mass="47358">MNIDFDKCKKHLEVLHKESKGYITIASKDPKYKQWHYKSKEIFENSEIILNEINAYVSQNTFYKPQRRIENIKELRAIYIDIDCHKTKYSKEAVQYFLENDLYGYKIPRPNFLIDSGRGLYYVLLIEPVPSMAMPLWYAVQRYIYNQLKEYGADACALDPTRVLRVVGTVNSKSNSFVEILDMYDYEYNLREIQEGFLPEISEKREKKKGRPKKIISLFTEYSLYHARVLDITKICELRDYDVKGHRELILFLYRYFTCCFTQDSEEALQKALELNSMFKEPLPVNEVKIDTKSAERAYVEKKYKYTNAKLIKILDITLEEQMHLKTIISGKEKYRRSAEEQKAKKKAKRRNENGLTKKQQELKDLKIKIENLKSKGLSNRKIAKELGFSEGKVRTILKK</sequence>
<evidence type="ECO:0000313" key="2">
    <source>
        <dbReference type="EMBL" id="MBC6005010.1"/>
    </source>
</evidence>
<protein>
    <submittedName>
        <fullName evidence="2">Helix-turn-helix domain-containing protein</fullName>
    </submittedName>
</protein>
<keyword evidence="3" id="KW-1185">Reference proteome</keyword>
<name>A0ABR7K7E9_9FIRM</name>
<comment type="caution">
    <text evidence="2">The sequence shown here is derived from an EMBL/GenBank/DDBJ whole genome shotgun (WGS) entry which is preliminary data.</text>
</comment>
<feature type="region of interest" description="Disordered" evidence="1">
    <location>
        <begin position="340"/>
        <end position="360"/>
    </location>
</feature>
<evidence type="ECO:0000256" key="1">
    <source>
        <dbReference type="SAM" id="MobiDB-lite"/>
    </source>
</evidence>
<gene>
    <name evidence="2" type="ORF">H8891_14565</name>
</gene>
<organism evidence="2 3">
    <name type="scientific">Paeniclostridium hominis</name>
    <dbReference type="NCBI Taxonomy" id="2764329"/>
    <lineage>
        <taxon>Bacteria</taxon>
        <taxon>Bacillati</taxon>
        <taxon>Bacillota</taxon>
        <taxon>Clostridia</taxon>
        <taxon>Peptostreptococcales</taxon>
        <taxon>Peptostreptococcaceae</taxon>
        <taxon>Paeniclostridium</taxon>
    </lineage>
</organism>
<dbReference type="Proteomes" id="UP000611796">
    <property type="component" value="Unassembled WGS sequence"/>
</dbReference>
<proteinExistence type="predicted"/>
<dbReference type="EMBL" id="JACRWD010000014">
    <property type="protein sequence ID" value="MBC6005010.1"/>
    <property type="molecule type" value="Genomic_DNA"/>
</dbReference>
<reference evidence="2 3" key="1">
    <citation type="submission" date="2020-08" db="EMBL/GenBank/DDBJ databases">
        <authorList>
            <person name="Liu C."/>
            <person name="Sun Q."/>
        </authorList>
    </citation>
    <scope>NUCLEOTIDE SEQUENCE [LARGE SCALE GENOMIC DNA]</scope>
    <source>
        <strain evidence="2 3">NSJ-45</strain>
    </source>
</reference>
<accession>A0ABR7K7E9</accession>